<feature type="signal peptide" evidence="1">
    <location>
        <begin position="1"/>
        <end position="24"/>
    </location>
</feature>
<name>A0A6A6GBQ6_9PEZI</name>
<feature type="chain" id="PRO_5025355419" description="Secreted protein" evidence="1">
    <location>
        <begin position="25"/>
        <end position="117"/>
    </location>
</feature>
<dbReference type="Proteomes" id="UP000799538">
    <property type="component" value="Unassembled WGS sequence"/>
</dbReference>
<proteinExistence type="predicted"/>
<dbReference type="EMBL" id="ML992507">
    <property type="protein sequence ID" value="KAF2222983.1"/>
    <property type="molecule type" value="Genomic_DNA"/>
</dbReference>
<evidence type="ECO:0000256" key="1">
    <source>
        <dbReference type="SAM" id="SignalP"/>
    </source>
</evidence>
<dbReference type="OrthoDB" id="10493886at2759"/>
<evidence type="ECO:0000313" key="3">
    <source>
        <dbReference type="Proteomes" id="UP000799538"/>
    </source>
</evidence>
<sequence>MFEPRHRCASSALLSVLHLLRVQTGTVSSSILRALFRLCSDPLRGHCRGHCIQDLIIAIKRKHANGRKRLQAKMPRCWVRRYEPALSMSSVRTTSKEHVTVHDIVRSRHDHTLFSIC</sequence>
<organism evidence="2 3">
    <name type="scientific">Elsinoe ampelina</name>
    <dbReference type="NCBI Taxonomy" id="302913"/>
    <lineage>
        <taxon>Eukaryota</taxon>
        <taxon>Fungi</taxon>
        <taxon>Dikarya</taxon>
        <taxon>Ascomycota</taxon>
        <taxon>Pezizomycotina</taxon>
        <taxon>Dothideomycetes</taxon>
        <taxon>Dothideomycetidae</taxon>
        <taxon>Myriangiales</taxon>
        <taxon>Elsinoaceae</taxon>
        <taxon>Elsinoe</taxon>
    </lineage>
</organism>
<reference evidence="3" key="1">
    <citation type="journal article" date="2020" name="Stud. Mycol.">
        <title>101 Dothideomycetes genomes: A test case for predicting lifestyles and emergence of pathogens.</title>
        <authorList>
            <person name="Haridas S."/>
            <person name="Albert R."/>
            <person name="Binder M."/>
            <person name="Bloem J."/>
            <person name="LaButti K."/>
            <person name="Salamov A."/>
            <person name="Andreopoulos B."/>
            <person name="Baker S."/>
            <person name="Barry K."/>
            <person name="Bills G."/>
            <person name="Bluhm B."/>
            <person name="Cannon C."/>
            <person name="Castanera R."/>
            <person name="Culley D."/>
            <person name="Daum C."/>
            <person name="Ezra D."/>
            <person name="Gonzalez J."/>
            <person name="Henrissat B."/>
            <person name="Kuo A."/>
            <person name="Liang C."/>
            <person name="Lipzen A."/>
            <person name="Lutzoni F."/>
            <person name="Magnuson J."/>
            <person name="Mondo S."/>
            <person name="Nolan M."/>
            <person name="Ohm R."/>
            <person name="Pangilinan J."/>
            <person name="Park H.-J."/>
            <person name="Ramirez L."/>
            <person name="Alfaro M."/>
            <person name="Sun H."/>
            <person name="Tritt A."/>
            <person name="Yoshinaga Y."/>
            <person name="Zwiers L.-H."/>
            <person name="Turgeon B."/>
            <person name="Goodwin S."/>
            <person name="Spatafora J."/>
            <person name="Crous P."/>
            <person name="Grigoriev I."/>
        </authorList>
    </citation>
    <scope>NUCLEOTIDE SEQUENCE [LARGE SCALE GENOMIC DNA]</scope>
    <source>
        <strain evidence="3">CECT 20119</strain>
    </source>
</reference>
<accession>A0A6A6GBQ6</accession>
<keyword evidence="3" id="KW-1185">Reference proteome</keyword>
<dbReference type="AlphaFoldDB" id="A0A6A6GBQ6"/>
<evidence type="ECO:0008006" key="4">
    <source>
        <dbReference type="Google" id="ProtNLM"/>
    </source>
</evidence>
<protein>
    <recommendedName>
        <fullName evidence="4">Secreted protein</fullName>
    </recommendedName>
</protein>
<evidence type="ECO:0000313" key="2">
    <source>
        <dbReference type="EMBL" id="KAF2222983.1"/>
    </source>
</evidence>
<gene>
    <name evidence="2" type="ORF">BDZ85DRAFT_262764</name>
</gene>
<keyword evidence="1" id="KW-0732">Signal</keyword>